<gene>
    <name evidence="2" type="ORF">BU204_09760</name>
</gene>
<dbReference type="STRING" id="1912961.BU204_09760"/>
<comment type="caution">
    <text evidence="2">The sequence shown here is derived from an EMBL/GenBank/DDBJ whole genome shotgun (WGS) entry which is preliminary data.</text>
</comment>
<keyword evidence="3" id="KW-1185">Reference proteome</keyword>
<protein>
    <submittedName>
        <fullName evidence="2">Carboxymethylenebutenolidase</fullName>
    </submittedName>
</protein>
<dbReference type="SUPFAM" id="SSF53474">
    <property type="entry name" value="alpha/beta-Hydrolases"/>
    <property type="match status" value="1"/>
</dbReference>
<dbReference type="RefSeq" id="WP_075125274.1">
    <property type="nucleotide sequence ID" value="NZ_MSIE01000014.1"/>
</dbReference>
<dbReference type="OrthoDB" id="3208682at2"/>
<dbReference type="Pfam" id="PF01738">
    <property type="entry name" value="DLH"/>
    <property type="match status" value="1"/>
</dbReference>
<dbReference type="InterPro" id="IPR029058">
    <property type="entry name" value="AB_hydrolase_fold"/>
</dbReference>
<reference evidence="2" key="1">
    <citation type="submission" date="2016-12" db="EMBL/GenBank/DDBJ databases">
        <title>The draft genome sequence of Actinophytocola sp. 11-183.</title>
        <authorList>
            <person name="Wang W."/>
            <person name="Yuan L."/>
        </authorList>
    </citation>
    <scope>NUCLEOTIDE SEQUENCE [LARGE SCALE GENOMIC DNA]</scope>
    <source>
        <strain evidence="2">11-183</strain>
    </source>
</reference>
<feature type="domain" description="Dienelactone hydrolase" evidence="1">
    <location>
        <begin position="12"/>
        <end position="234"/>
    </location>
</feature>
<dbReference type="InterPro" id="IPR051049">
    <property type="entry name" value="Dienelactone_hydrolase-like"/>
</dbReference>
<sequence length="236" mass="25427">MRITIPSRDGEFEGYLALPQIEVSGPTPWPGVVVVHDLTGLTDDIRAIADRFATAGYVAVAPNLYSRGGFPRCLRSMFGDLMAGRGRVFDDLDAARQLVANRHDCSGRVGVVGFCIGGGFALLAATRAFDASAPYYGDLPADLSVLEGACPVVASYGRRDPMPTLRGAARRLEAALREHGVPHDVKEYPAAGHSFANRMVPGPLNLLLRVPGVAYHHESSEDAWQRVLAFFAEHLV</sequence>
<proteinExistence type="predicted"/>
<dbReference type="EMBL" id="MSIE01000014">
    <property type="protein sequence ID" value="OLF17770.1"/>
    <property type="molecule type" value="Genomic_DNA"/>
</dbReference>
<dbReference type="PANTHER" id="PTHR46623">
    <property type="entry name" value="CARBOXYMETHYLENEBUTENOLIDASE-RELATED"/>
    <property type="match status" value="1"/>
</dbReference>
<evidence type="ECO:0000313" key="2">
    <source>
        <dbReference type="EMBL" id="OLF17770.1"/>
    </source>
</evidence>
<dbReference type="AlphaFoldDB" id="A0A1Q8CTT5"/>
<accession>A0A1Q8CTT5</accession>
<dbReference type="InterPro" id="IPR002925">
    <property type="entry name" value="Dienelactn_hydro"/>
</dbReference>
<dbReference type="Gene3D" id="3.40.50.1820">
    <property type="entry name" value="alpha/beta hydrolase"/>
    <property type="match status" value="1"/>
</dbReference>
<name>A0A1Q8CTT5_9PSEU</name>
<evidence type="ECO:0000313" key="3">
    <source>
        <dbReference type="Proteomes" id="UP000185596"/>
    </source>
</evidence>
<dbReference type="Proteomes" id="UP000185596">
    <property type="component" value="Unassembled WGS sequence"/>
</dbReference>
<dbReference type="GO" id="GO:0016787">
    <property type="term" value="F:hydrolase activity"/>
    <property type="evidence" value="ECO:0007669"/>
    <property type="project" value="InterPro"/>
</dbReference>
<dbReference type="PANTHER" id="PTHR46623:SF6">
    <property type="entry name" value="ALPHA_BETA-HYDROLASES SUPERFAMILY PROTEIN"/>
    <property type="match status" value="1"/>
</dbReference>
<organism evidence="2 3">
    <name type="scientific">Actinophytocola xanthii</name>
    <dbReference type="NCBI Taxonomy" id="1912961"/>
    <lineage>
        <taxon>Bacteria</taxon>
        <taxon>Bacillati</taxon>
        <taxon>Actinomycetota</taxon>
        <taxon>Actinomycetes</taxon>
        <taxon>Pseudonocardiales</taxon>
        <taxon>Pseudonocardiaceae</taxon>
    </lineage>
</organism>
<evidence type="ECO:0000259" key="1">
    <source>
        <dbReference type="Pfam" id="PF01738"/>
    </source>
</evidence>